<evidence type="ECO:0000313" key="2">
    <source>
        <dbReference type="EMBL" id="AIF40369.1"/>
    </source>
</evidence>
<dbReference type="KEGG" id="dni:HX89_04745"/>
<dbReference type="Proteomes" id="UP000027986">
    <property type="component" value="Chromosome"/>
</dbReference>
<name>A0A075JEL0_9MICO</name>
<gene>
    <name evidence="2" type="ORF">HX89_04745</name>
</gene>
<dbReference type="HOGENOM" id="CLU_965494_0_0_11"/>
<protein>
    <submittedName>
        <fullName evidence="2">Uncharacterized protein</fullName>
    </submittedName>
</protein>
<sequence length="288" mass="30035">MDADGRVVTPAPRVAASRERSATHRDDLGRAQRIAALITAHLGLSAVARPSGGNIEVDLSSDGWLGRCGAETGIIAGAATDVRRARPPLRAFGQSLTWDAVAQDVGRDALVWASLLSASKTPPLTLGQRLDDLSSRRDANLVARARRAQAAAMIRLEAATELLDSGALDADTFDVEPLAYADGADTPARDDLAVDGSAALSRSPDGGDHVTPAPLRVAVLLTSRAFHDAARTGRTRPALLAIDDLAVAMLRHVEAAPVTRTDVPALSAARSIVRETLDAACVAAPVPY</sequence>
<dbReference type="AlphaFoldDB" id="A0A075JEL0"/>
<organism evidence="2 3">
    <name type="scientific">Dermacoccus nishinomiyaensis</name>
    <dbReference type="NCBI Taxonomy" id="1274"/>
    <lineage>
        <taxon>Bacteria</taxon>
        <taxon>Bacillati</taxon>
        <taxon>Actinomycetota</taxon>
        <taxon>Actinomycetes</taxon>
        <taxon>Micrococcales</taxon>
        <taxon>Dermacoccaceae</taxon>
        <taxon>Dermacoccus</taxon>
    </lineage>
</organism>
<reference evidence="2 3" key="1">
    <citation type="submission" date="2014-07" db="EMBL/GenBank/DDBJ databases">
        <title>Genome Sequencing of Dermacoccus nishinomiyaensis.</title>
        <authorList>
            <person name="Hong K.W."/>
            <person name="Chan K.G."/>
        </authorList>
    </citation>
    <scope>NUCLEOTIDE SEQUENCE [LARGE SCALE GENOMIC DNA]</scope>
    <source>
        <strain evidence="2 3">M25</strain>
    </source>
</reference>
<proteinExistence type="predicted"/>
<evidence type="ECO:0000256" key="1">
    <source>
        <dbReference type="SAM" id="MobiDB-lite"/>
    </source>
</evidence>
<feature type="region of interest" description="Disordered" evidence="1">
    <location>
        <begin position="1"/>
        <end position="25"/>
    </location>
</feature>
<keyword evidence="3" id="KW-1185">Reference proteome</keyword>
<feature type="compositionally biased region" description="Basic and acidic residues" evidence="1">
    <location>
        <begin position="16"/>
        <end position="25"/>
    </location>
</feature>
<dbReference type="EMBL" id="CP008889">
    <property type="protein sequence ID" value="AIF40369.1"/>
    <property type="molecule type" value="Genomic_DNA"/>
</dbReference>
<accession>A0A075JEL0</accession>
<evidence type="ECO:0000313" key="3">
    <source>
        <dbReference type="Proteomes" id="UP000027986"/>
    </source>
</evidence>